<dbReference type="AlphaFoldDB" id="A0A0W7Z3V3"/>
<evidence type="ECO:0000259" key="1">
    <source>
        <dbReference type="PROSITE" id="PS51832"/>
    </source>
</evidence>
<dbReference type="CDD" id="cd00077">
    <property type="entry name" value="HDc"/>
    <property type="match status" value="1"/>
</dbReference>
<dbReference type="GO" id="GO:0008081">
    <property type="term" value="F:phosphoric diester hydrolase activity"/>
    <property type="evidence" value="ECO:0007669"/>
    <property type="project" value="UniProtKB-ARBA"/>
</dbReference>
<dbReference type="SUPFAM" id="SSF109604">
    <property type="entry name" value="HD-domain/PDEase-like"/>
    <property type="match status" value="1"/>
</dbReference>
<sequence length="453" mass="51232">MQGVSVEEPDDLLAPERLHNDAHFLRAVTDMADKKEVVTGGAIYSETGIKLLEKGVRLDSRLYEQLIQHKLATPIDEQLLIRNGVDVRAIEEEVLRLCSESALGRSLQAHLGADSHMLLEAVRQMPWPYQASFKMSVMREQLPVLYAHSITMMMSAVYLGIKSGMKTRECGQLAAAAMLHDVGMLYMPPSWLNRNHKLTDQERKHLAAHCVTGMLVVRNCKAYSHEIEEAVLEHHERMDGSGYPRGISGDAISSMGRILMLAEVVSAFYDKYRDMPAQRLSLVLRMNHNRFDRQLMQHIHAMLRADTAQPVQAREHTQAEVRREIATLAAIFQQWMLCKRQFPERWQAMPSGRAGVYVDARLVALEKALAEAGSHPRHQADWLAMLEEAPSSMSELVLINREALWQVENCIDACTRRWPQIVQHPQSLFEKAMAEWISTCKQVLGSKPAAADS</sequence>
<dbReference type="Gene3D" id="1.10.3210.10">
    <property type="entry name" value="Hypothetical protein af1432"/>
    <property type="match status" value="1"/>
</dbReference>
<organism evidence="2 3">
    <name type="scientific">Comamonas kerstersii</name>
    <dbReference type="NCBI Taxonomy" id="225992"/>
    <lineage>
        <taxon>Bacteria</taxon>
        <taxon>Pseudomonadati</taxon>
        <taxon>Pseudomonadota</taxon>
        <taxon>Betaproteobacteria</taxon>
        <taxon>Burkholderiales</taxon>
        <taxon>Comamonadaceae</taxon>
        <taxon>Comamonas</taxon>
    </lineage>
</organism>
<dbReference type="InterPro" id="IPR003607">
    <property type="entry name" value="HD/PDEase_dom"/>
</dbReference>
<protein>
    <recommendedName>
        <fullName evidence="1">HD-GYP domain-containing protein</fullName>
    </recommendedName>
</protein>
<evidence type="ECO:0000313" key="3">
    <source>
        <dbReference type="Proteomes" id="UP000053300"/>
    </source>
</evidence>
<dbReference type="RefSeq" id="WP_058879579.1">
    <property type="nucleotide sequence ID" value="NZ_LPXH01000017.1"/>
</dbReference>
<gene>
    <name evidence="2" type="ORF">AS359_00345</name>
</gene>
<dbReference type="Pfam" id="PF13487">
    <property type="entry name" value="HD_5"/>
    <property type="match status" value="1"/>
</dbReference>
<dbReference type="PROSITE" id="PS51832">
    <property type="entry name" value="HD_GYP"/>
    <property type="match status" value="1"/>
</dbReference>
<feature type="domain" description="HD-GYP" evidence="1">
    <location>
        <begin position="123"/>
        <end position="319"/>
    </location>
</feature>
<name>A0A0W7Z3V3_9BURK</name>
<dbReference type="PANTHER" id="PTHR43155:SF2">
    <property type="entry name" value="CYCLIC DI-GMP PHOSPHODIESTERASE PA4108"/>
    <property type="match status" value="1"/>
</dbReference>
<dbReference type="Proteomes" id="UP000053300">
    <property type="component" value="Unassembled WGS sequence"/>
</dbReference>
<keyword evidence="3" id="KW-1185">Reference proteome</keyword>
<comment type="caution">
    <text evidence="2">The sequence shown here is derived from an EMBL/GenBank/DDBJ whole genome shotgun (WGS) entry which is preliminary data.</text>
</comment>
<reference evidence="2 3" key="1">
    <citation type="submission" date="2015-12" db="EMBL/GenBank/DDBJ databases">
        <title>Complete genome sequence of a multi-drug resistant strain Acidovorax sp. 12322-1.</title>
        <authorList>
            <person name="Ming D."/>
            <person name="Wang M."/>
            <person name="Hu S."/>
            <person name="Zhou Y."/>
            <person name="Jiang T."/>
        </authorList>
    </citation>
    <scope>NUCLEOTIDE SEQUENCE [LARGE SCALE GENOMIC DNA]</scope>
    <source>
        <strain evidence="2 3">12322-1</strain>
    </source>
</reference>
<evidence type="ECO:0000313" key="2">
    <source>
        <dbReference type="EMBL" id="KUF42125.1"/>
    </source>
</evidence>
<proteinExistence type="predicted"/>
<dbReference type="PANTHER" id="PTHR43155">
    <property type="entry name" value="CYCLIC DI-GMP PHOSPHODIESTERASE PA4108-RELATED"/>
    <property type="match status" value="1"/>
</dbReference>
<accession>A0A0W7Z3V3</accession>
<dbReference type="InterPro" id="IPR037522">
    <property type="entry name" value="HD_GYP_dom"/>
</dbReference>
<dbReference type="EMBL" id="LPXH01000017">
    <property type="protein sequence ID" value="KUF42125.1"/>
    <property type="molecule type" value="Genomic_DNA"/>
</dbReference>